<dbReference type="AlphaFoldDB" id="A0AAX3BFV0"/>
<evidence type="ECO:0000256" key="12">
    <source>
        <dbReference type="ARBA" id="ARBA00022840"/>
    </source>
</evidence>
<reference evidence="17" key="1">
    <citation type="submission" date="2021-04" db="EMBL/GenBank/DDBJ databases">
        <authorList>
            <person name="Postec A."/>
        </authorList>
    </citation>
    <scope>NUCLEOTIDE SEQUENCE</scope>
    <source>
        <strain evidence="17">F1F22</strain>
    </source>
</reference>
<feature type="region of interest" description="Phosphoribosyl-AMP cyclohydrolase" evidence="15">
    <location>
        <begin position="1"/>
        <end position="119"/>
    </location>
</feature>
<protein>
    <recommendedName>
        <fullName evidence="15">Histidine biosynthesis bifunctional protein HisIE</fullName>
    </recommendedName>
    <domain>
        <recommendedName>
            <fullName evidence="15">Phosphoribosyl-AMP cyclohydrolase</fullName>
            <shortName evidence="15">PRA-CH</shortName>
            <ecNumber evidence="15">3.5.4.19</ecNumber>
        </recommendedName>
    </domain>
    <domain>
        <recommendedName>
            <fullName evidence="15">Phosphoribosyl-ATP pyrophosphatase</fullName>
            <shortName evidence="15">PRA-PH</shortName>
            <ecNumber evidence="15">3.6.1.31</ecNumber>
        </recommendedName>
    </domain>
</protein>
<dbReference type="GO" id="GO:0004635">
    <property type="term" value="F:phosphoribosyl-AMP cyclohydrolase activity"/>
    <property type="evidence" value="ECO:0007669"/>
    <property type="project" value="UniProtKB-UniRule"/>
</dbReference>
<name>A0AAX3BFV0_9SPIR</name>
<evidence type="ECO:0000256" key="4">
    <source>
        <dbReference type="ARBA" id="ARBA00005169"/>
    </source>
</evidence>
<evidence type="ECO:0000256" key="6">
    <source>
        <dbReference type="ARBA" id="ARBA00007731"/>
    </source>
</evidence>
<dbReference type="InterPro" id="IPR021130">
    <property type="entry name" value="PRib-ATP_PPHydrolase-like"/>
</dbReference>
<organism evidence="17 18">
    <name type="scientific">Thermospira aquatica</name>
    <dbReference type="NCBI Taxonomy" id="2828656"/>
    <lineage>
        <taxon>Bacteria</taxon>
        <taxon>Pseudomonadati</taxon>
        <taxon>Spirochaetota</taxon>
        <taxon>Spirochaetia</taxon>
        <taxon>Brevinematales</taxon>
        <taxon>Thermospiraceae</taxon>
        <taxon>Thermospira</taxon>
    </lineage>
</organism>
<dbReference type="Gene3D" id="1.10.287.1080">
    <property type="entry name" value="MazG-like"/>
    <property type="match status" value="1"/>
</dbReference>
<evidence type="ECO:0000256" key="13">
    <source>
        <dbReference type="ARBA" id="ARBA00023102"/>
    </source>
</evidence>
<gene>
    <name evidence="15" type="primary">hisI</name>
    <name evidence="15" type="synonym">hisIE</name>
    <name evidence="17" type="ORF">KDW03_04410</name>
</gene>
<evidence type="ECO:0000256" key="7">
    <source>
        <dbReference type="ARBA" id="ARBA00008299"/>
    </source>
</evidence>
<keyword evidence="18" id="KW-1185">Reference proteome</keyword>
<evidence type="ECO:0000256" key="15">
    <source>
        <dbReference type="HAMAP-Rule" id="MF_01019"/>
    </source>
</evidence>
<dbReference type="HAMAP" id="MF_01021">
    <property type="entry name" value="HisI"/>
    <property type="match status" value="1"/>
</dbReference>
<accession>A0AAX3BFV0</accession>
<evidence type="ECO:0000256" key="9">
    <source>
        <dbReference type="ARBA" id="ARBA00022605"/>
    </source>
</evidence>
<comment type="subcellular location">
    <subcellularLocation>
        <location evidence="3 15">Cytoplasm</location>
    </subcellularLocation>
</comment>
<dbReference type="InterPro" id="IPR002496">
    <property type="entry name" value="PRib_AMP_CycHydrolase_dom"/>
</dbReference>
<evidence type="ECO:0000259" key="16">
    <source>
        <dbReference type="Pfam" id="PF01502"/>
    </source>
</evidence>
<sequence>MEIDIKSLHFDEKGLIPAIVQDIVSGKVLTLAYMNEESLKKSLETGETWFYSRSRQSLWHKGETSGNIQKIVDILVDCDGDALLIKVEQKGVACHTGKYSCFFTSMKEGEISETNKAAILSEIYQVIMDRKKTMPENSYVAKKMREGLDRILKKIGEEAGETIIAVKNGDPEEIAWEMADLIFHLWLTLGYLDLSPDIIYDKLMERRK</sequence>
<evidence type="ECO:0000256" key="2">
    <source>
        <dbReference type="ARBA" id="ARBA00001460"/>
    </source>
</evidence>
<comment type="catalytic activity">
    <reaction evidence="2 15">
        <text>1-(5-phospho-beta-D-ribosyl)-ATP + H2O = 1-(5-phospho-beta-D-ribosyl)-5'-AMP + diphosphate + H(+)</text>
        <dbReference type="Rhea" id="RHEA:22828"/>
        <dbReference type="ChEBI" id="CHEBI:15377"/>
        <dbReference type="ChEBI" id="CHEBI:15378"/>
        <dbReference type="ChEBI" id="CHEBI:33019"/>
        <dbReference type="ChEBI" id="CHEBI:59457"/>
        <dbReference type="ChEBI" id="CHEBI:73183"/>
        <dbReference type="EC" id="3.6.1.31"/>
    </reaction>
</comment>
<dbReference type="Pfam" id="PF01502">
    <property type="entry name" value="PRA-CH"/>
    <property type="match status" value="1"/>
</dbReference>
<keyword evidence="14 15" id="KW-0511">Multifunctional enzyme</keyword>
<keyword evidence="13 15" id="KW-0368">Histidine biosynthesis</keyword>
<dbReference type="HAMAP" id="MF_01020">
    <property type="entry name" value="HisE"/>
    <property type="match status" value="1"/>
</dbReference>
<dbReference type="Gene3D" id="3.10.20.810">
    <property type="entry name" value="Phosphoribosyl-AMP cyclohydrolase"/>
    <property type="match status" value="1"/>
</dbReference>
<comment type="pathway">
    <text evidence="5 15">Amino-acid biosynthesis; L-histidine biosynthesis; L-histidine from 5-phospho-alpha-D-ribose 1-diphosphate: step 2/9.</text>
</comment>
<comment type="catalytic activity">
    <reaction evidence="1 15">
        <text>1-(5-phospho-beta-D-ribosyl)-5'-AMP + H2O = 1-(5-phospho-beta-D-ribosyl)-5-[(5-phospho-beta-D-ribosylamino)methylideneamino]imidazole-4-carboxamide</text>
        <dbReference type="Rhea" id="RHEA:20049"/>
        <dbReference type="ChEBI" id="CHEBI:15377"/>
        <dbReference type="ChEBI" id="CHEBI:58435"/>
        <dbReference type="ChEBI" id="CHEBI:59457"/>
        <dbReference type="EC" id="3.5.4.19"/>
    </reaction>
</comment>
<dbReference type="NCBIfam" id="TIGR03188">
    <property type="entry name" value="histidine_hisI"/>
    <property type="match status" value="1"/>
</dbReference>
<evidence type="ECO:0000313" key="17">
    <source>
        <dbReference type="EMBL" id="URA11050.1"/>
    </source>
</evidence>
<evidence type="ECO:0000313" key="18">
    <source>
        <dbReference type="Proteomes" id="UP001056539"/>
    </source>
</evidence>
<evidence type="ECO:0000256" key="10">
    <source>
        <dbReference type="ARBA" id="ARBA00022741"/>
    </source>
</evidence>
<evidence type="ECO:0000256" key="5">
    <source>
        <dbReference type="ARBA" id="ARBA00005204"/>
    </source>
</evidence>
<dbReference type="NCBIfam" id="NF000768">
    <property type="entry name" value="PRK00051.1"/>
    <property type="match status" value="1"/>
</dbReference>
<feature type="region of interest" description="Phosphoribosyl-ATP pyrophosphohydrolase" evidence="15">
    <location>
        <begin position="120"/>
        <end position="208"/>
    </location>
</feature>
<evidence type="ECO:0000256" key="14">
    <source>
        <dbReference type="ARBA" id="ARBA00023268"/>
    </source>
</evidence>
<dbReference type="EMBL" id="CP073355">
    <property type="protein sequence ID" value="URA11050.1"/>
    <property type="molecule type" value="Genomic_DNA"/>
</dbReference>
<dbReference type="InterPro" id="IPR008179">
    <property type="entry name" value="HisE"/>
</dbReference>
<dbReference type="CDD" id="cd11534">
    <property type="entry name" value="NTP-PPase_HisIE_like"/>
    <property type="match status" value="1"/>
</dbReference>
<keyword evidence="10 15" id="KW-0547">Nucleotide-binding</keyword>
<dbReference type="GO" id="GO:0005524">
    <property type="term" value="F:ATP binding"/>
    <property type="evidence" value="ECO:0007669"/>
    <property type="project" value="UniProtKB-KW"/>
</dbReference>
<dbReference type="HAMAP" id="MF_01019">
    <property type="entry name" value="HisIE"/>
    <property type="match status" value="1"/>
</dbReference>
<dbReference type="EC" id="3.6.1.31" evidence="15"/>
<feature type="domain" description="Phosphoribosyl-AMP cyclohydrolase" evidence="16">
    <location>
        <begin position="31"/>
        <end position="103"/>
    </location>
</feature>
<dbReference type="NCBIfam" id="NF002747">
    <property type="entry name" value="PRK02759.1"/>
    <property type="match status" value="1"/>
</dbReference>
<dbReference type="GO" id="GO:0000105">
    <property type="term" value="P:L-histidine biosynthetic process"/>
    <property type="evidence" value="ECO:0007669"/>
    <property type="project" value="UniProtKB-UniRule"/>
</dbReference>
<dbReference type="SUPFAM" id="SSF101386">
    <property type="entry name" value="all-alpha NTP pyrophosphatases"/>
    <property type="match status" value="1"/>
</dbReference>
<evidence type="ECO:0000256" key="3">
    <source>
        <dbReference type="ARBA" id="ARBA00004496"/>
    </source>
</evidence>
<dbReference type="EC" id="3.5.4.19" evidence="15"/>
<dbReference type="Pfam" id="PF01503">
    <property type="entry name" value="PRA-PH"/>
    <property type="match status" value="1"/>
</dbReference>
<keyword evidence="11 15" id="KW-0378">Hydrolase</keyword>
<proteinExistence type="inferred from homology"/>
<dbReference type="InterPro" id="IPR038019">
    <property type="entry name" value="PRib_AMP_CycHydrolase_sf"/>
</dbReference>
<comment type="similarity">
    <text evidence="6 15">In the C-terminal section; belongs to the PRA-PH family.</text>
</comment>
<dbReference type="PANTHER" id="PTHR42945">
    <property type="entry name" value="HISTIDINE BIOSYNTHESIS BIFUNCTIONAL PROTEIN"/>
    <property type="match status" value="1"/>
</dbReference>
<dbReference type="GO" id="GO:0004636">
    <property type="term" value="F:phosphoribosyl-ATP diphosphatase activity"/>
    <property type="evidence" value="ECO:0007669"/>
    <property type="project" value="UniProtKB-UniRule"/>
</dbReference>
<dbReference type="InterPro" id="IPR023019">
    <property type="entry name" value="His_synth_HisIE"/>
</dbReference>
<dbReference type="GO" id="GO:0005737">
    <property type="term" value="C:cytoplasm"/>
    <property type="evidence" value="ECO:0007669"/>
    <property type="project" value="UniProtKB-SubCell"/>
</dbReference>
<dbReference type="InterPro" id="IPR026660">
    <property type="entry name" value="PRA-CH"/>
</dbReference>
<evidence type="ECO:0000256" key="11">
    <source>
        <dbReference type="ARBA" id="ARBA00022801"/>
    </source>
</evidence>
<dbReference type="FunFam" id="3.10.20.810:FF:000001">
    <property type="entry name" value="Histidine biosynthesis bifunctional protein HisIE"/>
    <property type="match status" value="1"/>
</dbReference>
<keyword evidence="8 15" id="KW-0963">Cytoplasm</keyword>
<dbReference type="KEGG" id="taqu:KDW03_04410"/>
<dbReference type="Proteomes" id="UP001056539">
    <property type="component" value="Chromosome"/>
</dbReference>
<evidence type="ECO:0000256" key="1">
    <source>
        <dbReference type="ARBA" id="ARBA00000024"/>
    </source>
</evidence>
<keyword evidence="12 15" id="KW-0067">ATP-binding</keyword>
<dbReference type="SUPFAM" id="SSF141734">
    <property type="entry name" value="HisI-like"/>
    <property type="match status" value="1"/>
</dbReference>
<keyword evidence="9 15" id="KW-0028">Amino-acid biosynthesis</keyword>
<comment type="pathway">
    <text evidence="4 15">Amino-acid biosynthesis; L-histidine biosynthesis; L-histidine from 5-phospho-alpha-D-ribose 1-diphosphate: step 3/9.</text>
</comment>
<evidence type="ECO:0000256" key="8">
    <source>
        <dbReference type="ARBA" id="ARBA00022490"/>
    </source>
</evidence>
<comment type="similarity">
    <text evidence="7 15">In the N-terminal section; belongs to the PRA-CH family.</text>
</comment>
<dbReference type="PANTHER" id="PTHR42945:SF1">
    <property type="entry name" value="HISTIDINE BIOSYNTHESIS BIFUNCTIONAL PROTEIN HIS7"/>
    <property type="match status" value="1"/>
</dbReference>
<reference evidence="17" key="2">
    <citation type="submission" date="2022-06" db="EMBL/GenBank/DDBJ databases">
        <title>Thermospira aquatica gen. nov., sp. nov.</title>
        <authorList>
            <person name="Ben Ali Gam Z."/>
            <person name="Labat M."/>
        </authorList>
    </citation>
    <scope>NUCLEOTIDE SEQUENCE</scope>
    <source>
        <strain evidence="17">F1F22</strain>
    </source>
</reference>